<feature type="chain" id="PRO_5019453206" evidence="1">
    <location>
        <begin position="22"/>
        <end position="216"/>
    </location>
</feature>
<protein>
    <submittedName>
        <fullName evidence="2">Uncharacterized protein</fullName>
    </submittedName>
</protein>
<dbReference type="EMBL" id="RBNJ01010397">
    <property type="protein sequence ID" value="RUS26466.1"/>
    <property type="molecule type" value="Genomic_DNA"/>
</dbReference>
<evidence type="ECO:0000313" key="3">
    <source>
        <dbReference type="Proteomes" id="UP000274822"/>
    </source>
</evidence>
<feature type="non-terminal residue" evidence="2">
    <location>
        <position position="1"/>
    </location>
</feature>
<name>A0A433Q9J8_9FUNG</name>
<organism evidence="2 3">
    <name type="scientific">Jimgerdemannia flammicorona</name>
    <dbReference type="NCBI Taxonomy" id="994334"/>
    <lineage>
        <taxon>Eukaryota</taxon>
        <taxon>Fungi</taxon>
        <taxon>Fungi incertae sedis</taxon>
        <taxon>Mucoromycota</taxon>
        <taxon>Mucoromycotina</taxon>
        <taxon>Endogonomycetes</taxon>
        <taxon>Endogonales</taxon>
        <taxon>Endogonaceae</taxon>
        <taxon>Jimgerdemannia</taxon>
    </lineage>
</organism>
<evidence type="ECO:0000313" key="2">
    <source>
        <dbReference type="EMBL" id="RUS26466.1"/>
    </source>
</evidence>
<gene>
    <name evidence="2" type="ORF">BC938DRAFT_470739</name>
</gene>
<keyword evidence="3" id="KW-1185">Reference proteome</keyword>
<dbReference type="Proteomes" id="UP000274822">
    <property type="component" value="Unassembled WGS sequence"/>
</dbReference>
<accession>A0A433Q9J8</accession>
<comment type="caution">
    <text evidence="2">The sequence shown here is derived from an EMBL/GenBank/DDBJ whole genome shotgun (WGS) entry which is preliminary data.</text>
</comment>
<keyword evidence="1" id="KW-0732">Signal</keyword>
<sequence>QCRLLLLETLQLLALIDLINAYNVADFANLLISAVFVSMSLACYDQNQGLLWCWFSASSLKKASSKRHLTIKMSLVSFTKQFFLCRRQAPCFLAIANEAAFSATSPQAARVARANPLLHSNDSIGDAVFNKEHLCVLHICKMMPNYSSRPPLLQHHFSFFPHEQGGIVEEFLNFAERDLFQCLFRNAKCVMTTEVASFGDKSCPMIKPDFANVDIF</sequence>
<proteinExistence type="predicted"/>
<feature type="signal peptide" evidence="1">
    <location>
        <begin position="1"/>
        <end position="21"/>
    </location>
</feature>
<reference evidence="2 3" key="1">
    <citation type="journal article" date="2018" name="New Phytol.">
        <title>Phylogenomics of Endogonaceae and evolution of mycorrhizas within Mucoromycota.</title>
        <authorList>
            <person name="Chang Y."/>
            <person name="Desiro A."/>
            <person name="Na H."/>
            <person name="Sandor L."/>
            <person name="Lipzen A."/>
            <person name="Clum A."/>
            <person name="Barry K."/>
            <person name="Grigoriev I.V."/>
            <person name="Martin F.M."/>
            <person name="Stajich J.E."/>
            <person name="Smith M.E."/>
            <person name="Bonito G."/>
            <person name="Spatafora J.W."/>
        </authorList>
    </citation>
    <scope>NUCLEOTIDE SEQUENCE [LARGE SCALE GENOMIC DNA]</scope>
    <source>
        <strain evidence="2 3">AD002</strain>
    </source>
</reference>
<evidence type="ECO:0000256" key="1">
    <source>
        <dbReference type="SAM" id="SignalP"/>
    </source>
</evidence>
<dbReference type="AlphaFoldDB" id="A0A433Q9J8"/>